<dbReference type="PRINTS" id="PR00094">
    <property type="entry name" value="ADENYLTKNASE"/>
</dbReference>
<dbReference type="SUPFAM" id="SSF52540">
    <property type="entry name" value="P-loop containing nucleoside triphosphate hydrolases"/>
    <property type="match status" value="1"/>
</dbReference>
<evidence type="ECO:0000313" key="8">
    <source>
        <dbReference type="Proteomes" id="UP000324222"/>
    </source>
</evidence>
<keyword evidence="2" id="KW-0547">Nucleotide-binding</keyword>
<comment type="caution">
    <text evidence="7">The sequence shown here is derived from an EMBL/GenBank/DDBJ whole genome shotgun (WGS) entry which is preliminary data.</text>
</comment>
<proteinExistence type="inferred from homology"/>
<gene>
    <name evidence="7" type="primary">Adk2</name>
    <name evidence="7" type="ORF">E2C01_022878</name>
</gene>
<dbReference type="EMBL" id="VSRR010002106">
    <property type="protein sequence ID" value="MPC29634.1"/>
    <property type="molecule type" value="Genomic_DNA"/>
</dbReference>
<dbReference type="PROSITE" id="PS00113">
    <property type="entry name" value="ADENYLATE_KINASE"/>
    <property type="match status" value="1"/>
</dbReference>
<feature type="domain" description="Adenylate kinase active site lid" evidence="6">
    <location>
        <begin position="239"/>
        <end position="274"/>
    </location>
</feature>
<dbReference type="GO" id="GO:0005524">
    <property type="term" value="F:ATP binding"/>
    <property type="evidence" value="ECO:0007669"/>
    <property type="project" value="InterPro"/>
</dbReference>
<evidence type="ECO:0000256" key="3">
    <source>
        <dbReference type="ARBA" id="ARBA00022777"/>
    </source>
</evidence>
<protein>
    <submittedName>
        <fullName evidence="7">Adenylate kinase</fullName>
    </submittedName>
</protein>
<dbReference type="Proteomes" id="UP000324222">
    <property type="component" value="Unassembled WGS sequence"/>
</dbReference>
<sequence length="336" mass="37155">MYRCDGALTQEPEPLAPSRLHSPAQSGPRVGYGRGYSMAPNVAAPAPASSSSVGINAILLGPPGSGKGTQAPRLKDRYCVCHLATGDLLRAEVASGSDLGKELKKIMDAGVWCVRVCRCRLAHLPPTRIPRWANGRQETCFSLSALTARAMPASMLKRGPAETDVFLWKLVSNELVVSMIEQNLNKPECKNGFILDGFPRTVAQAEKLDEMLETRKQKLDSVVEFGIDDSLLVRRITGRLFHPASGRSYHEEFYPPKSPMKDDLTGEPLVRRSDDTPEVLMRRLGAYHEQTKPLASYYTKKGIHTWVDASRPADEVFNNINTIFENAKSKDLVMFI</sequence>
<keyword evidence="1 4" id="KW-0808">Transferase</keyword>
<dbReference type="InterPro" id="IPR000850">
    <property type="entry name" value="Adenylat/UMP-CMP_kin"/>
</dbReference>
<reference evidence="7 8" key="1">
    <citation type="submission" date="2019-05" db="EMBL/GenBank/DDBJ databases">
        <title>Another draft genome of Portunus trituberculatus and its Hox gene families provides insights of decapod evolution.</title>
        <authorList>
            <person name="Jeong J.-H."/>
            <person name="Song I."/>
            <person name="Kim S."/>
            <person name="Choi T."/>
            <person name="Kim D."/>
            <person name="Ryu S."/>
            <person name="Kim W."/>
        </authorList>
    </citation>
    <scope>NUCLEOTIDE SEQUENCE [LARGE SCALE GENOMIC DNA]</scope>
    <source>
        <tissue evidence="7">Muscle</tissue>
    </source>
</reference>
<dbReference type="InterPro" id="IPR027417">
    <property type="entry name" value="P-loop_NTPase"/>
</dbReference>
<organism evidence="7 8">
    <name type="scientific">Portunus trituberculatus</name>
    <name type="common">Swimming crab</name>
    <name type="synonym">Neptunus trituberculatus</name>
    <dbReference type="NCBI Taxonomy" id="210409"/>
    <lineage>
        <taxon>Eukaryota</taxon>
        <taxon>Metazoa</taxon>
        <taxon>Ecdysozoa</taxon>
        <taxon>Arthropoda</taxon>
        <taxon>Crustacea</taxon>
        <taxon>Multicrustacea</taxon>
        <taxon>Malacostraca</taxon>
        <taxon>Eumalacostraca</taxon>
        <taxon>Eucarida</taxon>
        <taxon>Decapoda</taxon>
        <taxon>Pleocyemata</taxon>
        <taxon>Brachyura</taxon>
        <taxon>Eubrachyura</taxon>
        <taxon>Portunoidea</taxon>
        <taxon>Portunidae</taxon>
        <taxon>Portuninae</taxon>
        <taxon>Portunus</taxon>
    </lineage>
</organism>
<keyword evidence="8" id="KW-1185">Reference proteome</keyword>
<name>A0A5B7EA30_PORTR</name>
<keyword evidence="3 4" id="KW-0418">Kinase</keyword>
<dbReference type="HAMAP" id="MF_00235">
    <property type="entry name" value="Adenylate_kinase_Adk"/>
    <property type="match status" value="1"/>
</dbReference>
<evidence type="ECO:0000256" key="4">
    <source>
        <dbReference type="RuleBase" id="RU003330"/>
    </source>
</evidence>
<comment type="similarity">
    <text evidence="4">Belongs to the adenylate kinase family.</text>
</comment>
<dbReference type="GO" id="GO:0004017">
    <property type="term" value="F:AMP kinase activity"/>
    <property type="evidence" value="ECO:0007669"/>
    <property type="project" value="InterPro"/>
</dbReference>
<dbReference type="PANTHER" id="PTHR23359">
    <property type="entry name" value="NUCLEOTIDE KINASE"/>
    <property type="match status" value="1"/>
</dbReference>
<evidence type="ECO:0000259" key="6">
    <source>
        <dbReference type="Pfam" id="PF05191"/>
    </source>
</evidence>
<dbReference type="InterPro" id="IPR007862">
    <property type="entry name" value="Adenylate_kinase_lid-dom"/>
</dbReference>
<dbReference type="AlphaFoldDB" id="A0A5B7EA30"/>
<evidence type="ECO:0000256" key="5">
    <source>
        <dbReference type="SAM" id="MobiDB-lite"/>
    </source>
</evidence>
<dbReference type="InterPro" id="IPR033690">
    <property type="entry name" value="Adenylat_kinase_CS"/>
</dbReference>
<dbReference type="Pfam" id="PF05191">
    <property type="entry name" value="ADK_lid"/>
    <property type="match status" value="1"/>
</dbReference>
<dbReference type="OrthoDB" id="439792at2759"/>
<evidence type="ECO:0000256" key="2">
    <source>
        <dbReference type="ARBA" id="ARBA00022741"/>
    </source>
</evidence>
<evidence type="ECO:0000313" key="7">
    <source>
        <dbReference type="EMBL" id="MPC29634.1"/>
    </source>
</evidence>
<dbReference type="Gene3D" id="3.40.50.300">
    <property type="entry name" value="P-loop containing nucleotide triphosphate hydrolases"/>
    <property type="match status" value="1"/>
</dbReference>
<accession>A0A5B7EA30</accession>
<feature type="region of interest" description="Disordered" evidence="5">
    <location>
        <begin position="1"/>
        <end position="31"/>
    </location>
</feature>
<dbReference type="CDD" id="cd01428">
    <property type="entry name" value="ADK"/>
    <property type="match status" value="1"/>
</dbReference>
<dbReference type="Pfam" id="PF00406">
    <property type="entry name" value="ADK"/>
    <property type="match status" value="2"/>
</dbReference>
<evidence type="ECO:0000256" key="1">
    <source>
        <dbReference type="ARBA" id="ARBA00022679"/>
    </source>
</evidence>